<gene>
    <name evidence="4" type="ordered locus">Caul_2474</name>
</gene>
<name>B0SWH3_CAUSK</name>
<evidence type="ECO:0000256" key="1">
    <source>
        <dbReference type="ARBA" id="ARBA00009477"/>
    </source>
</evidence>
<sequence length="344" mass="35476" precursor="true">MTARPYLISVLGVALLLSACGDAKEAAAPTVKVAPAADRLTIRAQTVADLKPVPATLTTRDMAEARARISGTLVVLNVKEGDIVRQGQMIGRIKDDRLALQTGAYDAQVAAAAAEAARAQADLARTRSLFSKGVYAQARLDQVEAQAKAANANLTAARAQRGASAELGAQGAILAPASGRVLVADTPVGSVVMAGQSVAKITAGPLVVRIELPEGQARALKVGDSVDLAAEDLRGVAARGTLTQIYPSITGGQITADITAPNLPSDLIGQRVRAAIKIGERQAIVVPRRYVATRFGVDYARLVGADGAISESPIQTRQGASPDTVEVLSGLRIGDVLTPAETGR</sequence>
<evidence type="ECO:0000256" key="2">
    <source>
        <dbReference type="SAM" id="SignalP"/>
    </source>
</evidence>
<proteinExistence type="inferred from homology"/>
<dbReference type="Gene3D" id="1.10.287.470">
    <property type="entry name" value="Helix hairpin bin"/>
    <property type="match status" value="1"/>
</dbReference>
<organism evidence="4">
    <name type="scientific">Caulobacter sp. (strain K31)</name>
    <dbReference type="NCBI Taxonomy" id="366602"/>
    <lineage>
        <taxon>Bacteria</taxon>
        <taxon>Pseudomonadati</taxon>
        <taxon>Pseudomonadota</taxon>
        <taxon>Alphaproteobacteria</taxon>
        <taxon>Caulobacterales</taxon>
        <taxon>Caulobacteraceae</taxon>
        <taxon>Caulobacter</taxon>
    </lineage>
</organism>
<protein>
    <submittedName>
        <fullName evidence="4">Efflux transporter, RND family, MFP subunit</fullName>
    </submittedName>
</protein>
<dbReference type="Gene3D" id="2.40.30.170">
    <property type="match status" value="1"/>
</dbReference>
<dbReference type="NCBIfam" id="TIGR01730">
    <property type="entry name" value="RND_mfp"/>
    <property type="match status" value="1"/>
</dbReference>
<evidence type="ECO:0000313" key="4">
    <source>
        <dbReference type="EMBL" id="ABZ71601.1"/>
    </source>
</evidence>
<dbReference type="GO" id="GO:1990281">
    <property type="term" value="C:efflux pump complex"/>
    <property type="evidence" value="ECO:0007669"/>
    <property type="project" value="TreeGrafter"/>
</dbReference>
<dbReference type="Pfam" id="PF25917">
    <property type="entry name" value="BSH_RND"/>
    <property type="match status" value="1"/>
</dbReference>
<dbReference type="Gene3D" id="2.40.420.20">
    <property type="match status" value="1"/>
</dbReference>
<dbReference type="STRING" id="366602.Caul_2474"/>
<dbReference type="PANTHER" id="PTHR30469:SF15">
    <property type="entry name" value="HLYD FAMILY OF SECRETION PROTEINS"/>
    <property type="match status" value="1"/>
</dbReference>
<dbReference type="SUPFAM" id="SSF111369">
    <property type="entry name" value="HlyD-like secretion proteins"/>
    <property type="match status" value="1"/>
</dbReference>
<dbReference type="PROSITE" id="PS51257">
    <property type="entry name" value="PROKAR_LIPOPROTEIN"/>
    <property type="match status" value="1"/>
</dbReference>
<feature type="signal peptide" evidence="2">
    <location>
        <begin position="1"/>
        <end position="23"/>
    </location>
</feature>
<dbReference type="InterPro" id="IPR006143">
    <property type="entry name" value="RND_pump_MFP"/>
</dbReference>
<dbReference type="Gene3D" id="2.40.50.100">
    <property type="match status" value="1"/>
</dbReference>
<dbReference type="InterPro" id="IPR058625">
    <property type="entry name" value="MdtA-like_BSH"/>
</dbReference>
<dbReference type="AlphaFoldDB" id="B0SWH3"/>
<dbReference type="GO" id="GO:0015562">
    <property type="term" value="F:efflux transmembrane transporter activity"/>
    <property type="evidence" value="ECO:0007669"/>
    <property type="project" value="TreeGrafter"/>
</dbReference>
<dbReference type="PANTHER" id="PTHR30469">
    <property type="entry name" value="MULTIDRUG RESISTANCE PROTEIN MDTA"/>
    <property type="match status" value="1"/>
</dbReference>
<reference evidence="4" key="1">
    <citation type="submission" date="2008-01" db="EMBL/GenBank/DDBJ databases">
        <title>Complete sequence of chromosome of Caulobacter sp. K31.</title>
        <authorList>
            <consortium name="US DOE Joint Genome Institute"/>
            <person name="Copeland A."/>
            <person name="Lucas S."/>
            <person name="Lapidus A."/>
            <person name="Barry K."/>
            <person name="Glavina del Rio T."/>
            <person name="Dalin E."/>
            <person name="Tice H."/>
            <person name="Pitluck S."/>
            <person name="Bruce D."/>
            <person name="Goodwin L."/>
            <person name="Thompson L.S."/>
            <person name="Brettin T."/>
            <person name="Detter J.C."/>
            <person name="Han C."/>
            <person name="Schmutz J."/>
            <person name="Larimer F."/>
            <person name="Land M."/>
            <person name="Hauser L."/>
            <person name="Kyrpides N."/>
            <person name="Kim E."/>
            <person name="Stephens C."/>
            <person name="Richardson P."/>
        </authorList>
    </citation>
    <scope>NUCLEOTIDE SEQUENCE [LARGE SCALE GENOMIC DNA]</scope>
    <source>
        <strain evidence="4">K31</strain>
    </source>
</reference>
<dbReference type="HOGENOM" id="CLU_018816_4_0_5"/>
<evidence type="ECO:0000259" key="3">
    <source>
        <dbReference type="Pfam" id="PF25917"/>
    </source>
</evidence>
<comment type="similarity">
    <text evidence="1">Belongs to the membrane fusion protein (MFP) (TC 8.A.1) family.</text>
</comment>
<accession>B0SWH3</accession>
<feature type="domain" description="Multidrug resistance protein MdtA-like barrel-sandwich hybrid" evidence="3">
    <location>
        <begin position="62"/>
        <end position="202"/>
    </location>
</feature>
<feature type="chain" id="PRO_5002753154" evidence="2">
    <location>
        <begin position="24"/>
        <end position="344"/>
    </location>
</feature>
<dbReference type="eggNOG" id="COG0845">
    <property type="taxonomic scope" value="Bacteria"/>
</dbReference>
<dbReference type="OrthoDB" id="7914255at2"/>
<dbReference type="EMBL" id="CP000927">
    <property type="protein sequence ID" value="ABZ71601.1"/>
    <property type="molecule type" value="Genomic_DNA"/>
</dbReference>
<dbReference type="KEGG" id="cak:Caul_2474"/>
<keyword evidence="2" id="KW-0732">Signal</keyword>